<organism evidence="4">
    <name type="scientific">Salmonella enterica</name>
    <name type="common">Salmonella choleraesuis</name>
    <dbReference type="NCBI Taxonomy" id="28901"/>
    <lineage>
        <taxon>Bacteria</taxon>
        <taxon>Pseudomonadati</taxon>
        <taxon>Pseudomonadota</taxon>
        <taxon>Gammaproteobacteria</taxon>
        <taxon>Enterobacterales</taxon>
        <taxon>Enterobacteriaceae</taxon>
        <taxon>Salmonella</taxon>
    </lineage>
</organism>
<name>A0A743SQI0_SALER</name>
<dbReference type="EMBL" id="DAAUQX010000025">
    <property type="protein sequence ID" value="HAF2128883.1"/>
    <property type="molecule type" value="Genomic_DNA"/>
</dbReference>
<evidence type="ECO:0000313" key="4">
    <source>
        <dbReference type="EMBL" id="HAF2128883.1"/>
    </source>
</evidence>
<evidence type="ECO:0000256" key="1">
    <source>
        <dbReference type="ARBA" id="ARBA00009964"/>
    </source>
</evidence>
<comment type="function">
    <text evidence="3">Involved in the transposition of the insertion sequence IS2.</text>
</comment>
<dbReference type="InterPro" id="IPR002514">
    <property type="entry name" value="Transposase_8"/>
</dbReference>
<sequence>MFKECLVQRIEVITGEQKRRRYTAEEKSRFVALSMQPGYSVSLVARQYGITPSLLFKWKRLMNDGGQSAIAAGDEVVSVAEVKALEKKVKQVEQMLGRKTMETEILRDALEIAQSKKLISRMPLLPPDDMLPARRAAADTIIFTMAEYAEVISV</sequence>
<comment type="similarity">
    <text evidence="1">Belongs to the transposase 8 family.</text>
</comment>
<proteinExistence type="inferred from homology"/>
<dbReference type="PANTHER" id="PTHR37936">
    <property type="entry name" value="TRANSPOSASE INSC FOR INSERTION ELEMENT IS2A-RELATED"/>
    <property type="match status" value="1"/>
</dbReference>
<comment type="caution">
    <text evidence="4">The sequence shown here is derived from an EMBL/GenBank/DDBJ whole genome shotgun (WGS) entry which is preliminary data.</text>
</comment>
<dbReference type="GO" id="GO:0006313">
    <property type="term" value="P:DNA transposition"/>
    <property type="evidence" value="ECO:0007669"/>
    <property type="project" value="InterPro"/>
</dbReference>
<dbReference type="InterPro" id="IPR036388">
    <property type="entry name" value="WH-like_DNA-bd_sf"/>
</dbReference>
<reference evidence="4" key="1">
    <citation type="journal article" date="2018" name="Genome Biol.">
        <title>SKESA: strategic k-mer extension for scrupulous assemblies.</title>
        <authorList>
            <person name="Souvorov A."/>
            <person name="Agarwala R."/>
            <person name="Lipman D.J."/>
        </authorList>
    </citation>
    <scope>NUCLEOTIDE SEQUENCE</scope>
    <source>
        <strain evidence="4">MA.CK_00/00001968</strain>
    </source>
</reference>
<dbReference type="InterPro" id="IPR009057">
    <property type="entry name" value="Homeodomain-like_sf"/>
</dbReference>
<accession>A0A743SQI0</accession>
<keyword evidence="2" id="KW-0815">Transposition</keyword>
<protein>
    <submittedName>
        <fullName evidence="4">Transposase</fullName>
    </submittedName>
</protein>
<gene>
    <name evidence="4" type="ORF">G9F27_003077</name>
</gene>
<evidence type="ECO:0000256" key="2">
    <source>
        <dbReference type="ARBA" id="ARBA00022578"/>
    </source>
</evidence>
<dbReference type="AlphaFoldDB" id="A0A743SQI0"/>
<dbReference type="GO" id="GO:0004803">
    <property type="term" value="F:transposase activity"/>
    <property type="evidence" value="ECO:0007669"/>
    <property type="project" value="InterPro"/>
</dbReference>
<dbReference type="Pfam" id="PF01527">
    <property type="entry name" value="HTH_Tnp_1"/>
    <property type="match status" value="1"/>
</dbReference>
<dbReference type="PANTHER" id="PTHR37936:SF3">
    <property type="entry name" value="TRANSPOSASE INSC FOR INSERTION ELEMENT IS2A-RELATED"/>
    <property type="match status" value="1"/>
</dbReference>
<dbReference type="Gene3D" id="1.10.10.10">
    <property type="entry name" value="Winged helix-like DNA-binding domain superfamily/Winged helix DNA-binding domain"/>
    <property type="match status" value="1"/>
</dbReference>
<dbReference type="SUPFAM" id="SSF46689">
    <property type="entry name" value="Homeodomain-like"/>
    <property type="match status" value="1"/>
</dbReference>
<reference evidence="4" key="2">
    <citation type="submission" date="2020-02" db="EMBL/GenBank/DDBJ databases">
        <authorList>
            <consortium name="NCBI Pathogen Detection Project"/>
        </authorList>
    </citation>
    <scope>NUCLEOTIDE SEQUENCE</scope>
    <source>
        <strain evidence="4">MA.CK_00/00001968</strain>
    </source>
</reference>
<evidence type="ECO:0000256" key="3">
    <source>
        <dbReference type="ARBA" id="ARBA00024308"/>
    </source>
</evidence>
<dbReference type="GO" id="GO:0003677">
    <property type="term" value="F:DNA binding"/>
    <property type="evidence" value="ECO:0007669"/>
    <property type="project" value="InterPro"/>
</dbReference>